<dbReference type="GO" id="GO:0061710">
    <property type="term" value="F:L-threonylcarbamoyladenylate synthase"/>
    <property type="evidence" value="ECO:0007669"/>
    <property type="project" value="UniProtKB-EC"/>
</dbReference>
<proteinExistence type="inferred from homology"/>
<dbReference type="GO" id="GO:0003725">
    <property type="term" value="F:double-stranded RNA binding"/>
    <property type="evidence" value="ECO:0007669"/>
    <property type="project" value="InterPro"/>
</dbReference>
<dbReference type="SUPFAM" id="SSF52788">
    <property type="entry name" value="Phosphotyrosine protein phosphatases I"/>
    <property type="match status" value="1"/>
</dbReference>
<keyword evidence="9" id="KW-0547">Nucleotide-binding</keyword>
<evidence type="ECO:0000256" key="6">
    <source>
        <dbReference type="ARBA" id="ARBA00022679"/>
    </source>
</evidence>
<evidence type="ECO:0000256" key="9">
    <source>
        <dbReference type="ARBA" id="ARBA00022741"/>
    </source>
</evidence>
<reference evidence="16" key="1">
    <citation type="submission" date="2020-02" db="EMBL/GenBank/DDBJ databases">
        <authorList>
            <person name="Meier V. D."/>
        </authorList>
    </citation>
    <scope>NUCLEOTIDE SEQUENCE</scope>
    <source>
        <strain evidence="16">AVDCRST_MAG64</strain>
    </source>
</reference>
<dbReference type="PROSITE" id="PS51163">
    <property type="entry name" value="YRDC"/>
    <property type="match status" value="1"/>
</dbReference>
<comment type="similarity">
    <text evidence="3">Belongs to the low molecular weight phosphotyrosine protein phosphatase family.</text>
</comment>
<dbReference type="InterPro" id="IPR036196">
    <property type="entry name" value="Ptyr_pPase_sf"/>
</dbReference>
<dbReference type="CDD" id="cd16344">
    <property type="entry name" value="LMWPAP"/>
    <property type="match status" value="1"/>
</dbReference>
<feature type="active site" description="Nucleophile" evidence="14">
    <location>
        <position position="227"/>
    </location>
</feature>
<evidence type="ECO:0000256" key="13">
    <source>
        <dbReference type="ARBA" id="ARBA00048366"/>
    </source>
</evidence>
<comment type="catalytic activity">
    <reaction evidence="13">
        <text>L-threonine + hydrogencarbonate + ATP = L-threonylcarbamoyladenylate + diphosphate + H2O</text>
        <dbReference type="Rhea" id="RHEA:36407"/>
        <dbReference type="ChEBI" id="CHEBI:15377"/>
        <dbReference type="ChEBI" id="CHEBI:17544"/>
        <dbReference type="ChEBI" id="CHEBI:30616"/>
        <dbReference type="ChEBI" id="CHEBI:33019"/>
        <dbReference type="ChEBI" id="CHEBI:57926"/>
        <dbReference type="ChEBI" id="CHEBI:73682"/>
        <dbReference type="EC" id="2.7.7.87"/>
    </reaction>
</comment>
<evidence type="ECO:0000256" key="14">
    <source>
        <dbReference type="PIRSR" id="PIRSR617867-1"/>
    </source>
</evidence>
<evidence type="ECO:0000256" key="5">
    <source>
        <dbReference type="ARBA" id="ARBA00022490"/>
    </source>
</evidence>
<keyword evidence="5" id="KW-0963">Cytoplasm</keyword>
<comment type="subcellular location">
    <subcellularLocation>
        <location evidence="1">Cytoplasm</location>
    </subcellularLocation>
</comment>
<keyword evidence="6" id="KW-0808">Transferase</keyword>
<evidence type="ECO:0000313" key="16">
    <source>
        <dbReference type="EMBL" id="CAA9376068.1"/>
    </source>
</evidence>
<evidence type="ECO:0000256" key="12">
    <source>
        <dbReference type="ARBA" id="ARBA00029774"/>
    </source>
</evidence>
<keyword evidence="10 16" id="KW-0378">Hydrolase</keyword>
<evidence type="ECO:0000256" key="11">
    <source>
        <dbReference type="ARBA" id="ARBA00022840"/>
    </source>
</evidence>
<dbReference type="GO" id="GO:0000049">
    <property type="term" value="F:tRNA binding"/>
    <property type="evidence" value="ECO:0007669"/>
    <property type="project" value="TreeGrafter"/>
</dbReference>
<dbReference type="InterPro" id="IPR006070">
    <property type="entry name" value="Sua5-like_dom"/>
</dbReference>
<evidence type="ECO:0000256" key="1">
    <source>
        <dbReference type="ARBA" id="ARBA00004496"/>
    </source>
</evidence>
<keyword evidence="7" id="KW-0819">tRNA processing</keyword>
<dbReference type="PANTHER" id="PTHR17490:SF16">
    <property type="entry name" value="THREONYLCARBAMOYL-AMP SYNTHASE"/>
    <property type="match status" value="1"/>
</dbReference>
<keyword evidence="11" id="KW-0067">ATP-binding</keyword>
<dbReference type="SMART" id="SM00226">
    <property type="entry name" value="LMWPc"/>
    <property type="match status" value="1"/>
</dbReference>
<accession>A0A6J4N2E2</accession>
<keyword evidence="8" id="KW-0548">Nucleotidyltransferase</keyword>
<dbReference type="GO" id="GO:0006450">
    <property type="term" value="P:regulation of translational fidelity"/>
    <property type="evidence" value="ECO:0007669"/>
    <property type="project" value="TreeGrafter"/>
</dbReference>
<dbReference type="Pfam" id="PF01300">
    <property type="entry name" value="Sua5_yciO_yrdC"/>
    <property type="match status" value="1"/>
</dbReference>
<evidence type="ECO:0000256" key="2">
    <source>
        <dbReference type="ARBA" id="ARBA00007663"/>
    </source>
</evidence>
<dbReference type="AlphaFoldDB" id="A0A6J4N2E2"/>
<dbReference type="InterPro" id="IPR023485">
    <property type="entry name" value="Ptyr_pPase"/>
</dbReference>
<dbReference type="InterPro" id="IPR017945">
    <property type="entry name" value="DHBP_synth_RibB-like_a/b_dom"/>
</dbReference>
<comment type="similarity">
    <text evidence="2">Belongs to the SUA5 family.</text>
</comment>
<evidence type="ECO:0000256" key="3">
    <source>
        <dbReference type="ARBA" id="ARBA00011063"/>
    </source>
</evidence>
<dbReference type="SUPFAM" id="SSF55821">
    <property type="entry name" value="YrdC/RibB"/>
    <property type="match status" value="1"/>
</dbReference>
<dbReference type="GO" id="GO:0004725">
    <property type="term" value="F:protein tyrosine phosphatase activity"/>
    <property type="evidence" value="ECO:0007669"/>
    <property type="project" value="InterPro"/>
</dbReference>
<dbReference type="GO" id="GO:0005737">
    <property type="term" value="C:cytoplasm"/>
    <property type="evidence" value="ECO:0007669"/>
    <property type="project" value="UniProtKB-SubCell"/>
</dbReference>
<feature type="active site" evidence="14">
    <location>
        <position position="233"/>
    </location>
</feature>
<feature type="domain" description="YrdC-like" evidence="15">
    <location>
        <begin position="15"/>
        <end position="210"/>
    </location>
</feature>
<evidence type="ECO:0000256" key="10">
    <source>
        <dbReference type="ARBA" id="ARBA00022801"/>
    </source>
</evidence>
<dbReference type="Gene3D" id="3.90.870.10">
    <property type="entry name" value="DHBP synthase"/>
    <property type="match status" value="1"/>
</dbReference>
<evidence type="ECO:0000256" key="4">
    <source>
        <dbReference type="ARBA" id="ARBA00012584"/>
    </source>
</evidence>
<dbReference type="GO" id="GO:0005524">
    <property type="term" value="F:ATP binding"/>
    <property type="evidence" value="ECO:0007669"/>
    <property type="project" value="UniProtKB-KW"/>
</dbReference>
<organism evidence="16">
    <name type="scientific">uncultured Phycisphaerae bacterium</name>
    <dbReference type="NCBI Taxonomy" id="904963"/>
    <lineage>
        <taxon>Bacteria</taxon>
        <taxon>Pseudomonadati</taxon>
        <taxon>Planctomycetota</taxon>
        <taxon>Phycisphaerae</taxon>
        <taxon>environmental samples</taxon>
    </lineage>
</organism>
<dbReference type="InterPro" id="IPR050156">
    <property type="entry name" value="TC-AMP_synthase_SUA5"/>
</dbReference>
<evidence type="ECO:0000256" key="7">
    <source>
        <dbReference type="ARBA" id="ARBA00022694"/>
    </source>
</evidence>
<dbReference type="PANTHER" id="PTHR17490">
    <property type="entry name" value="SUA5"/>
    <property type="match status" value="1"/>
</dbReference>
<evidence type="ECO:0000259" key="15">
    <source>
        <dbReference type="PROSITE" id="PS51163"/>
    </source>
</evidence>
<dbReference type="EC" id="2.7.7.87" evidence="4"/>
<dbReference type="Gene3D" id="3.40.50.2300">
    <property type="match status" value="1"/>
</dbReference>
<dbReference type="InterPro" id="IPR017867">
    <property type="entry name" value="Tyr_phospatase_low_mol_wt"/>
</dbReference>
<gene>
    <name evidence="16" type="ORF">AVDCRST_MAG64-320</name>
</gene>
<dbReference type="PRINTS" id="PR00719">
    <property type="entry name" value="LMWPTPASE"/>
</dbReference>
<dbReference type="Pfam" id="PF01451">
    <property type="entry name" value="LMWPc"/>
    <property type="match status" value="1"/>
</dbReference>
<dbReference type="GO" id="GO:0008033">
    <property type="term" value="P:tRNA processing"/>
    <property type="evidence" value="ECO:0007669"/>
    <property type="project" value="UniProtKB-KW"/>
</dbReference>
<protein>
    <recommendedName>
        <fullName evidence="12">L-threonylcarbamoyladenylate synthase</fullName>
        <ecNumber evidence="4">2.7.7.87</ecNumber>
    </recommendedName>
    <alternativeName>
        <fullName evidence="12">L-threonylcarbamoyladenylate synthase</fullName>
    </alternativeName>
</protein>
<sequence length="373" mass="40312">MPSPVVNIFEVGDYDAQVARARGLLHSGGLVVLPTETVYGAAGLLTHDAARARLSGLRGTQSNPFTIHLARAEDARNYLGDVTDFGQRLMRKLWPGPVGLMFDVPAERRRQVAEALKLAEADIYDGSTVTLRCPDHIVTTDVIGDAPGPVAMTVAGTQSGGPSFSAERMAEELGDRVDLIFDVGPTKYSRPSTLLKVGPDRYEIVRPGVYDERIIERLLRTTILFVCSGNTCRSPMAEAITRRILSEKLAVPEPELEKKGVSVVSAGSFAMPGSRATPQAVEAVRDLGADLSHHRSRPLTVELIHQADMIFTMGRSHAMAVAALVPSATDKVATLDPRGDIDDPIGSDVTVYQDLAGQLRGLIERRLQEQTLL</sequence>
<name>A0A6J4N2E2_9BACT</name>
<dbReference type="EMBL" id="CADCUQ010000079">
    <property type="protein sequence ID" value="CAA9376068.1"/>
    <property type="molecule type" value="Genomic_DNA"/>
</dbReference>
<evidence type="ECO:0000256" key="8">
    <source>
        <dbReference type="ARBA" id="ARBA00022695"/>
    </source>
</evidence>
<feature type="active site" description="Proton donor" evidence="14">
    <location>
        <position position="343"/>
    </location>
</feature>